<organism evidence="3 4">
    <name type="scientific">Vespula maculifrons</name>
    <name type="common">Eastern yellow jacket</name>
    <name type="synonym">Wasp</name>
    <dbReference type="NCBI Taxonomy" id="7453"/>
    <lineage>
        <taxon>Eukaryota</taxon>
        <taxon>Metazoa</taxon>
        <taxon>Ecdysozoa</taxon>
        <taxon>Arthropoda</taxon>
        <taxon>Hexapoda</taxon>
        <taxon>Insecta</taxon>
        <taxon>Pterygota</taxon>
        <taxon>Neoptera</taxon>
        <taxon>Endopterygota</taxon>
        <taxon>Hymenoptera</taxon>
        <taxon>Apocrita</taxon>
        <taxon>Aculeata</taxon>
        <taxon>Vespoidea</taxon>
        <taxon>Vespidae</taxon>
        <taxon>Vespinae</taxon>
        <taxon>Vespula</taxon>
    </lineage>
</organism>
<dbReference type="AlphaFoldDB" id="A0ABD2BWT3"/>
<evidence type="ECO:0000256" key="2">
    <source>
        <dbReference type="SAM" id="MobiDB-lite"/>
    </source>
</evidence>
<proteinExistence type="predicted"/>
<name>A0ABD2BWT3_VESMC</name>
<comment type="caution">
    <text evidence="3">The sequence shown here is derived from an EMBL/GenBank/DDBJ whole genome shotgun (WGS) entry which is preliminary data.</text>
</comment>
<sequence>MFIKGVKDIIRYSFVAMFSTDVNHERNNQSIFEEQQAKLQKIQELTNMLKDTNENLTICEEILTTYLRKRLKVLPFFVPSTMTIPTSITTVPPRPARVPTTIPSTTPPTIPKK</sequence>
<reference evidence="3 4" key="1">
    <citation type="journal article" date="2024" name="Ann. Entomol. Soc. Am.">
        <title>Genomic analyses of the southern and eastern yellowjacket wasps (Hymenoptera: Vespidae) reveal evolutionary signatures of social life.</title>
        <authorList>
            <person name="Catto M.A."/>
            <person name="Caine P.B."/>
            <person name="Orr S.E."/>
            <person name="Hunt B.G."/>
            <person name="Goodisman M.A.D."/>
        </authorList>
    </citation>
    <scope>NUCLEOTIDE SEQUENCE [LARGE SCALE GENOMIC DNA]</scope>
    <source>
        <strain evidence="3">232</strain>
        <tissue evidence="3">Head and thorax</tissue>
    </source>
</reference>
<feature type="compositionally biased region" description="Low complexity" evidence="2">
    <location>
        <begin position="88"/>
        <end position="104"/>
    </location>
</feature>
<protein>
    <submittedName>
        <fullName evidence="3">Uncharacterized protein</fullName>
    </submittedName>
</protein>
<feature type="coiled-coil region" evidence="1">
    <location>
        <begin position="35"/>
        <end position="62"/>
    </location>
</feature>
<evidence type="ECO:0000256" key="1">
    <source>
        <dbReference type="SAM" id="Coils"/>
    </source>
</evidence>
<gene>
    <name evidence="3" type="ORF">V1477_012200</name>
</gene>
<keyword evidence="1" id="KW-0175">Coiled coil</keyword>
<keyword evidence="4" id="KW-1185">Reference proteome</keyword>
<dbReference type="EMBL" id="JAYRBN010000065">
    <property type="protein sequence ID" value="KAL2737244.1"/>
    <property type="molecule type" value="Genomic_DNA"/>
</dbReference>
<evidence type="ECO:0000313" key="4">
    <source>
        <dbReference type="Proteomes" id="UP001607303"/>
    </source>
</evidence>
<feature type="region of interest" description="Disordered" evidence="2">
    <location>
        <begin position="88"/>
        <end position="113"/>
    </location>
</feature>
<evidence type="ECO:0000313" key="3">
    <source>
        <dbReference type="EMBL" id="KAL2737244.1"/>
    </source>
</evidence>
<dbReference type="Proteomes" id="UP001607303">
    <property type="component" value="Unassembled WGS sequence"/>
</dbReference>
<accession>A0ABD2BWT3</accession>